<organism evidence="1 2">
    <name type="scientific">Methanobacterium subterraneum</name>
    <dbReference type="NCBI Taxonomy" id="59277"/>
    <lineage>
        <taxon>Archaea</taxon>
        <taxon>Methanobacteriati</taxon>
        <taxon>Methanobacteriota</taxon>
        <taxon>Methanomada group</taxon>
        <taxon>Methanobacteria</taxon>
        <taxon>Methanobacteriales</taxon>
        <taxon>Methanobacteriaceae</taxon>
        <taxon>Methanobacterium</taxon>
    </lineage>
</organism>
<name>A0A2H4VB68_9EURY</name>
<reference evidence="1 2" key="1">
    <citation type="submission" date="2016-10" db="EMBL/GenBank/DDBJ databases">
        <title>Comparative genomics between deep and shallow subseafloor isolates.</title>
        <authorList>
            <person name="Ishii S."/>
            <person name="Miller J.R."/>
            <person name="Sutton G."/>
            <person name="Suzuki S."/>
            <person name="Methe B."/>
            <person name="Inagaki F."/>
            <person name="Imachi H."/>
        </authorList>
    </citation>
    <scope>NUCLEOTIDE SEQUENCE [LARGE SCALE GENOMIC DNA]</scope>
    <source>
        <strain evidence="1 2">MO-MB1</strain>
    </source>
</reference>
<evidence type="ECO:0000313" key="2">
    <source>
        <dbReference type="Proteomes" id="UP000232806"/>
    </source>
</evidence>
<sequence>MNPQTNWGDDKLQLNVKIIDYGFSDSLKSYYVTYRITGLNGEELSHLEVLLEDPVTVKDDELYLNVYFEKEYYPFGTEDSKTRLEDYQAREEIEMTAYLLALLQDH</sequence>
<dbReference type="EMBL" id="CP017766">
    <property type="protein sequence ID" value="AUB55342.1"/>
    <property type="molecule type" value="Genomic_DNA"/>
</dbReference>
<dbReference type="AlphaFoldDB" id="A0A2H4VB68"/>
<gene>
    <name evidence="1" type="ORF">BK007_04480</name>
</gene>
<dbReference type="Pfam" id="PF19024">
    <property type="entry name" value="DUF5750"/>
    <property type="match status" value="1"/>
</dbReference>
<evidence type="ECO:0000313" key="1">
    <source>
        <dbReference type="EMBL" id="AUB55342.1"/>
    </source>
</evidence>
<accession>A0A2H4VB68</accession>
<dbReference type="InterPro" id="IPR043962">
    <property type="entry name" value="DUF5750"/>
</dbReference>
<dbReference type="Gene3D" id="3.30.780.30">
    <property type="match status" value="1"/>
</dbReference>
<dbReference type="Proteomes" id="UP000232806">
    <property type="component" value="Chromosome"/>
</dbReference>
<proteinExistence type="predicted"/>
<protein>
    <submittedName>
        <fullName evidence="1">Uncharacterized protein</fullName>
    </submittedName>
</protein>